<organism evidence="1 2">
    <name type="scientific">Bradyrhizobium erythrophlei</name>
    <dbReference type="NCBI Taxonomy" id="1437360"/>
    <lineage>
        <taxon>Bacteria</taxon>
        <taxon>Pseudomonadati</taxon>
        <taxon>Pseudomonadota</taxon>
        <taxon>Alphaproteobacteria</taxon>
        <taxon>Hyphomicrobiales</taxon>
        <taxon>Nitrobacteraceae</taxon>
        <taxon>Bradyrhizobium</taxon>
    </lineage>
</organism>
<proteinExistence type="predicted"/>
<gene>
    <name evidence="1" type="ORF">SAMN05443248_0279</name>
</gene>
<dbReference type="OrthoDB" id="8449413at2"/>
<dbReference type="RefSeq" id="WP_079599693.1">
    <property type="nucleotide sequence ID" value="NZ_LT670817.1"/>
</dbReference>
<evidence type="ECO:0000313" key="2">
    <source>
        <dbReference type="Proteomes" id="UP000189796"/>
    </source>
</evidence>
<dbReference type="PROSITE" id="PS51257">
    <property type="entry name" value="PROKAR_LIPOPROTEIN"/>
    <property type="match status" value="1"/>
</dbReference>
<evidence type="ECO:0000313" key="1">
    <source>
        <dbReference type="EMBL" id="SHG09924.1"/>
    </source>
</evidence>
<accession>A0A1M5H1X4</accession>
<dbReference type="Proteomes" id="UP000189796">
    <property type="component" value="Chromosome I"/>
</dbReference>
<reference evidence="1 2" key="1">
    <citation type="submission" date="2016-11" db="EMBL/GenBank/DDBJ databases">
        <authorList>
            <person name="Jaros S."/>
            <person name="Januszkiewicz K."/>
            <person name="Wedrychowicz H."/>
        </authorList>
    </citation>
    <scope>NUCLEOTIDE SEQUENCE [LARGE SCALE GENOMIC DNA]</scope>
    <source>
        <strain evidence="1 2">GAS138</strain>
    </source>
</reference>
<dbReference type="EMBL" id="LT670817">
    <property type="protein sequence ID" value="SHG09924.1"/>
    <property type="molecule type" value="Genomic_DNA"/>
</dbReference>
<protein>
    <recommendedName>
        <fullName evidence="3">HdeA/HdeB family protein</fullName>
    </recommendedName>
</protein>
<dbReference type="AlphaFoldDB" id="A0A1M5H1X4"/>
<evidence type="ECO:0008006" key="3">
    <source>
        <dbReference type="Google" id="ProtNLM"/>
    </source>
</evidence>
<sequence>MIAVMLRLVGCLLATILWSGAPAYSAYFGIGLSSCAHWQAKGNDSQGKIWILGYWSGLSSMDQAGDDVGNEADAEAIWAEVALICAKDPSMKLRDAALSHYLRLKSSKQ</sequence>
<name>A0A1M5H1X4_9BRAD</name>